<dbReference type="Gene3D" id="1.10.238.10">
    <property type="entry name" value="EF-hand"/>
    <property type="match status" value="2"/>
</dbReference>
<dbReference type="CDD" id="cd00051">
    <property type="entry name" value="EFh"/>
    <property type="match status" value="1"/>
</dbReference>
<dbReference type="GO" id="GO:0005509">
    <property type="term" value="F:calcium ion binding"/>
    <property type="evidence" value="ECO:0007669"/>
    <property type="project" value="InterPro"/>
</dbReference>
<dbReference type="PANTHER" id="PTHR23049">
    <property type="entry name" value="MYOSIN REGULATORY LIGHT CHAIN 2"/>
    <property type="match status" value="1"/>
</dbReference>
<evidence type="ECO:0000313" key="6">
    <source>
        <dbReference type="EMBL" id="CAH1255137.1"/>
    </source>
</evidence>
<keyword evidence="1" id="KW-0479">Metal-binding</keyword>
<keyword evidence="3" id="KW-0106">Calcium</keyword>
<feature type="domain" description="EF-hand" evidence="5">
    <location>
        <begin position="28"/>
        <end position="63"/>
    </location>
</feature>
<accession>A0A8J9ZIC6</accession>
<dbReference type="PROSITE" id="PS50222">
    <property type="entry name" value="EF_HAND_2"/>
    <property type="match status" value="1"/>
</dbReference>
<dbReference type="OrthoDB" id="429467at2759"/>
<dbReference type="InterPro" id="IPR002048">
    <property type="entry name" value="EF_hand_dom"/>
</dbReference>
<dbReference type="EMBL" id="OV696687">
    <property type="protein sequence ID" value="CAH1255137.1"/>
    <property type="molecule type" value="Genomic_DNA"/>
</dbReference>
<evidence type="ECO:0000256" key="3">
    <source>
        <dbReference type="ARBA" id="ARBA00022837"/>
    </source>
</evidence>
<evidence type="ECO:0000259" key="5">
    <source>
        <dbReference type="PROSITE" id="PS50222"/>
    </source>
</evidence>
<dbReference type="PROSITE" id="PS00018">
    <property type="entry name" value="EF_HAND_1"/>
    <property type="match status" value="1"/>
</dbReference>
<dbReference type="InterPro" id="IPR018247">
    <property type="entry name" value="EF_Hand_1_Ca_BS"/>
</dbReference>
<gene>
    <name evidence="6" type="primary">MYL12A</name>
    <name evidence="6" type="ORF">BLAG_LOCUS14298</name>
</gene>
<evidence type="ECO:0000256" key="4">
    <source>
        <dbReference type="SAM" id="MobiDB-lite"/>
    </source>
</evidence>
<dbReference type="InterPro" id="IPR050403">
    <property type="entry name" value="Myosin_RLC"/>
</dbReference>
<organism evidence="6 7">
    <name type="scientific">Branchiostoma lanceolatum</name>
    <name type="common">Common lancelet</name>
    <name type="synonym">Amphioxus lanceolatum</name>
    <dbReference type="NCBI Taxonomy" id="7740"/>
    <lineage>
        <taxon>Eukaryota</taxon>
        <taxon>Metazoa</taxon>
        <taxon>Chordata</taxon>
        <taxon>Cephalochordata</taxon>
        <taxon>Leptocardii</taxon>
        <taxon>Amphioxiformes</taxon>
        <taxon>Branchiostomatidae</taxon>
        <taxon>Branchiostoma</taxon>
    </lineage>
</organism>
<feature type="region of interest" description="Disordered" evidence="4">
    <location>
        <begin position="1"/>
        <end position="21"/>
    </location>
</feature>
<reference evidence="6" key="1">
    <citation type="submission" date="2022-01" db="EMBL/GenBank/DDBJ databases">
        <authorList>
            <person name="Braso-Vives M."/>
        </authorList>
    </citation>
    <scope>NUCLEOTIDE SEQUENCE</scope>
</reference>
<evidence type="ECO:0000256" key="2">
    <source>
        <dbReference type="ARBA" id="ARBA00022737"/>
    </source>
</evidence>
<dbReference type="Proteomes" id="UP000838412">
    <property type="component" value="Chromosome 2"/>
</dbReference>
<keyword evidence="2" id="KW-0677">Repeat</keyword>
<name>A0A8J9ZIC6_BRALA</name>
<dbReference type="InterPro" id="IPR011992">
    <property type="entry name" value="EF-hand-dom_pair"/>
</dbReference>
<dbReference type="FunFam" id="1.10.238.10:FF:000007">
    <property type="entry name" value="Putative myosin regulatory light chain sqh"/>
    <property type="match status" value="1"/>
</dbReference>
<proteinExistence type="predicted"/>
<dbReference type="SUPFAM" id="SSF47473">
    <property type="entry name" value="EF-hand"/>
    <property type="match status" value="1"/>
</dbReference>
<dbReference type="Pfam" id="PF13499">
    <property type="entry name" value="EF-hand_7"/>
    <property type="match status" value="1"/>
</dbReference>
<dbReference type="OMA" id="FHYPAFC"/>
<dbReference type="SMART" id="SM00054">
    <property type="entry name" value="EFh"/>
    <property type="match status" value="1"/>
</dbReference>
<sequence length="174" mass="19182">MGRKKKGGAGGEGGKRATTNVGAVFESSQVQEFKEAFLLLDQNRDGFIDKEDMKDTFASLGKPPDEEKVNKMVGEASEPISFTVFLALFGSKMSGSDPESALQGAFKQFDPRNKGFLPKALVKEVFCEKGDKFKEEEWTQLLAGAGHVVDKKGRFHYPAFCRFLKGGEEEDVDE</sequence>
<evidence type="ECO:0000256" key="1">
    <source>
        <dbReference type="ARBA" id="ARBA00022723"/>
    </source>
</evidence>
<evidence type="ECO:0000313" key="7">
    <source>
        <dbReference type="Proteomes" id="UP000838412"/>
    </source>
</evidence>
<dbReference type="AlphaFoldDB" id="A0A8J9ZIC6"/>
<protein>
    <submittedName>
        <fullName evidence="6">MYL12A protein</fullName>
    </submittedName>
</protein>
<keyword evidence="7" id="KW-1185">Reference proteome</keyword>